<feature type="coiled-coil region" evidence="1">
    <location>
        <begin position="272"/>
        <end position="299"/>
    </location>
</feature>
<accession>A0A7S2VES8</accession>
<evidence type="ECO:0000256" key="2">
    <source>
        <dbReference type="SAM" id="MobiDB-lite"/>
    </source>
</evidence>
<evidence type="ECO:0000256" key="3">
    <source>
        <dbReference type="SAM" id="Phobius"/>
    </source>
</evidence>
<reference evidence="4" key="1">
    <citation type="submission" date="2021-01" db="EMBL/GenBank/DDBJ databases">
        <authorList>
            <person name="Corre E."/>
            <person name="Pelletier E."/>
            <person name="Niang G."/>
            <person name="Scheremetjew M."/>
            <person name="Finn R."/>
            <person name="Kale V."/>
            <person name="Holt S."/>
            <person name="Cochrane G."/>
            <person name="Meng A."/>
            <person name="Brown T."/>
            <person name="Cohen L."/>
        </authorList>
    </citation>
    <scope>NUCLEOTIDE SEQUENCE</scope>
    <source>
        <strain evidence="4">CCMP125</strain>
    </source>
</reference>
<keyword evidence="3" id="KW-0472">Membrane</keyword>
<feature type="transmembrane region" description="Helical" evidence="3">
    <location>
        <begin position="453"/>
        <end position="475"/>
    </location>
</feature>
<feature type="transmembrane region" description="Helical" evidence="3">
    <location>
        <begin position="650"/>
        <end position="672"/>
    </location>
</feature>
<organism evidence="4">
    <name type="scientific">Entomoneis paludosa</name>
    <dbReference type="NCBI Taxonomy" id="265537"/>
    <lineage>
        <taxon>Eukaryota</taxon>
        <taxon>Sar</taxon>
        <taxon>Stramenopiles</taxon>
        <taxon>Ochrophyta</taxon>
        <taxon>Bacillariophyta</taxon>
        <taxon>Bacillariophyceae</taxon>
        <taxon>Bacillariophycidae</taxon>
        <taxon>Entomoneidaceae</taxon>
        <taxon>Entomoneis</taxon>
    </lineage>
</organism>
<feature type="transmembrane region" description="Helical" evidence="3">
    <location>
        <begin position="380"/>
        <end position="400"/>
    </location>
</feature>
<name>A0A7S2VES8_9STRA</name>
<keyword evidence="1" id="KW-0175">Coiled coil</keyword>
<keyword evidence="3" id="KW-0812">Transmembrane</keyword>
<feature type="region of interest" description="Disordered" evidence="2">
    <location>
        <begin position="1"/>
        <end position="27"/>
    </location>
</feature>
<keyword evidence="3" id="KW-1133">Transmembrane helix</keyword>
<feature type="transmembrane region" description="Helical" evidence="3">
    <location>
        <begin position="321"/>
        <end position="340"/>
    </location>
</feature>
<feature type="coiled-coil region" evidence="1">
    <location>
        <begin position="78"/>
        <end position="114"/>
    </location>
</feature>
<evidence type="ECO:0000313" key="4">
    <source>
        <dbReference type="EMBL" id="CAD9948209.1"/>
    </source>
</evidence>
<protein>
    <submittedName>
        <fullName evidence="4">Uncharacterized protein</fullName>
    </submittedName>
</protein>
<dbReference type="AlphaFoldDB" id="A0A7S2VES8"/>
<sequence length="709" mass="79742">MAPLSYSQPASASAANSRKESASFNSSQQIAPKMTGTSWVWLVSMLMVACLAGSMDWKMQRHIESMTSSVQSALRMAVFDLMENLEGYELEMKAHQEEEQAHSLEHLVDQLDEKSEYEHSYAHQTRLRGEYLAKLAIMDERKGEDLLDRAHHNEALRQQVLANLTIEEKEHQETENHILAIHQGMCNWTLLSKVCDTVGGVTGLSQRADQEALQIQAEWRQVKALEKQEKLQQMVAHMLQGKAGKFQETSQNLLHVADLWDAHAQQAYDQVARNASHAADVLEQDAQQLEQEADEAHDLQVLADLEAHKLLHAAELEHVKAYWCAIVALLAASVATLYFMTLVVPRIVELCEATWFGSDRQYDLSHTQAWQPRDWHNLCYYGLHFLFFGMIVGMTGYYFAALAQYTVAQRAVIVVWFAFLGSTFQTFFLHAIPRFLVEVRSLEPDLRGFVVELVVKGVLLFLLYGMEVLMSCIIWGPTGGLLSRPLIGFFNSLLYCLVVVLAALAYGFYFDHEMQQEQCFVRATMGHENETVWRCSNTEQSTLLSSNNNNTQGDISEFTPLNKEDILSSGTTLDIHRYDGGEDPSNPQAPSDMGTSVNASTIPTTTTISASEWSCLKEFHQLWLPFEMLIITAMVAVLRNCFHTVWNSQATLLQCAVFVCAAALLMLGGVLVKDLTCCEECYGNDAVSVNKQKSRRTGKRLDAVELVQV</sequence>
<proteinExistence type="predicted"/>
<evidence type="ECO:0000256" key="1">
    <source>
        <dbReference type="SAM" id="Coils"/>
    </source>
</evidence>
<feature type="transmembrane region" description="Helical" evidence="3">
    <location>
        <begin position="412"/>
        <end position="433"/>
    </location>
</feature>
<feature type="transmembrane region" description="Helical" evidence="3">
    <location>
        <begin position="39"/>
        <end position="57"/>
    </location>
</feature>
<feature type="transmembrane region" description="Helical" evidence="3">
    <location>
        <begin position="487"/>
        <end position="509"/>
    </location>
</feature>
<gene>
    <name evidence="4" type="ORF">APAL1065_LOCUS4064</name>
</gene>
<dbReference type="EMBL" id="HBHT01006130">
    <property type="protein sequence ID" value="CAD9948209.1"/>
    <property type="molecule type" value="Transcribed_RNA"/>
</dbReference>